<protein>
    <submittedName>
        <fullName evidence="2">Uncharacterized protein</fullName>
    </submittedName>
</protein>
<gene>
    <name evidence="2" type="ORF">J3U87_10825</name>
</gene>
<name>A0A8A4TTV2_SULCO</name>
<keyword evidence="1" id="KW-0812">Transmembrane</keyword>
<feature type="transmembrane region" description="Helical" evidence="1">
    <location>
        <begin position="172"/>
        <end position="191"/>
    </location>
</feature>
<dbReference type="AlphaFoldDB" id="A0A8A4TTV2"/>
<feature type="transmembrane region" description="Helical" evidence="1">
    <location>
        <begin position="85"/>
        <end position="103"/>
    </location>
</feature>
<keyword evidence="1" id="KW-1133">Transmembrane helix</keyword>
<dbReference type="RefSeq" id="WP_237383049.1">
    <property type="nucleotide sequence ID" value="NZ_CP071793.1"/>
</dbReference>
<keyword evidence="3" id="KW-1185">Reference proteome</keyword>
<feature type="transmembrane region" description="Helical" evidence="1">
    <location>
        <begin position="115"/>
        <end position="136"/>
    </location>
</feature>
<dbReference type="EMBL" id="CP071793">
    <property type="protein sequence ID" value="QTD52950.1"/>
    <property type="molecule type" value="Genomic_DNA"/>
</dbReference>
<proteinExistence type="predicted"/>
<organism evidence="2 3">
    <name type="scientific">Sulfidibacter corallicola</name>
    <dbReference type="NCBI Taxonomy" id="2818388"/>
    <lineage>
        <taxon>Bacteria</taxon>
        <taxon>Pseudomonadati</taxon>
        <taxon>Acidobacteriota</taxon>
        <taxon>Holophagae</taxon>
        <taxon>Acanthopleuribacterales</taxon>
        <taxon>Acanthopleuribacteraceae</taxon>
        <taxon>Sulfidibacter</taxon>
    </lineage>
</organism>
<dbReference type="Proteomes" id="UP000663929">
    <property type="component" value="Chromosome"/>
</dbReference>
<keyword evidence="1" id="KW-0472">Membrane</keyword>
<reference evidence="2" key="1">
    <citation type="submission" date="2021-03" db="EMBL/GenBank/DDBJ databases">
        <title>Acanthopleuribacteraceae sp. M133.</title>
        <authorList>
            <person name="Wang G."/>
        </authorList>
    </citation>
    <scope>NUCLEOTIDE SEQUENCE</scope>
    <source>
        <strain evidence="2">M133</strain>
    </source>
</reference>
<feature type="transmembrane region" description="Helical" evidence="1">
    <location>
        <begin position="12"/>
        <end position="34"/>
    </location>
</feature>
<dbReference type="KEGG" id="scor:J3U87_10825"/>
<evidence type="ECO:0000313" key="2">
    <source>
        <dbReference type="EMBL" id="QTD52950.1"/>
    </source>
</evidence>
<evidence type="ECO:0000256" key="1">
    <source>
        <dbReference type="SAM" id="Phobius"/>
    </source>
</evidence>
<sequence length="210" mass="24085">MNRDQLYQHLPLLIKRLFTWGLLASTLFLSFWYFGGLNLWGPFVSVPLKMAWFLGDIQFQSGSTESAALLMDVVLEHGGSAQLKFPINLLNMSVVEVITLLALLPRENWKSFFRLAAWCFLFTWMYHCFHASLQLYQMKIGPDLAGQVGMFWEPTTWYTIVENVAAFDTFILRYWAGFPIFGLALLVDHLVSTRQPKPAPKKSGKRQAAK</sequence>
<evidence type="ECO:0000313" key="3">
    <source>
        <dbReference type="Proteomes" id="UP000663929"/>
    </source>
</evidence>
<accession>A0A8A4TTV2</accession>